<organism evidence="1 2">
    <name type="scientific">Deinococcus aquiradiocola</name>
    <dbReference type="NCBI Taxonomy" id="393059"/>
    <lineage>
        <taxon>Bacteria</taxon>
        <taxon>Thermotogati</taxon>
        <taxon>Deinococcota</taxon>
        <taxon>Deinococci</taxon>
        <taxon>Deinococcales</taxon>
        <taxon>Deinococcaceae</taxon>
        <taxon>Deinococcus</taxon>
    </lineage>
</organism>
<keyword evidence="2" id="KW-1185">Reference proteome</keyword>
<reference evidence="1" key="1">
    <citation type="journal article" date="2014" name="Int. J. Syst. Evol. Microbiol.">
        <title>Complete genome sequence of Corynebacterium casei LMG S-19264T (=DSM 44701T), isolated from a smear-ripened cheese.</title>
        <authorList>
            <consortium name="US DOE Joint Genome Institute (JGI-PGF)"/>
            <person name="Walter F."/>
            <person name="Albersmeier A."/>
            <person name="Kalinowski J."/>
            <person name="Ruckert C."/>
        </authorList>
    </citation>
    <scope>NUCLEOTIDE SEQUENCE</scope>
    <source>
        <strain evidence="1">JCM 14371</strain>
    </source>
</reference>
<sequence length="251" mass="27502">MRLSPARRRRTLSWLLGTALALTALTVTFRPALTVPGPQALQAGADLLRQRTVLVIVGHPDDLEWYVGGTLRRLADAGAHVHVVVATSGENGPNRTRTPDLPGTRQREQLAAARINGYARVHFLHLPDRGAARDPRFLPAVQAILRDVQPGAVLLFDPDLPSLPYLHADHQGTARAVLTAWRTPGPDRPAVYLFQTRRPDTATDITRVMDTKERALAQHVTQNGGNGSGMRALFGGRSVGVRHAEFFRRLP</sequence>
<dbReference type="PANTHER" id="PTHR12993">
    <property type="entry name" value="N-ACETYLGLUCOSAMINYL-PHOSPHATIDYLINOSITOL DE-N-ACETYLASE-RELATED"/>
    <property type="match status" value="1"/>
</dbReference>
<name>A0A917PIG3_9DEIO</name>
<dbReference type="AlphaFoldDB" id="A0A917PIG3"/>
<evidence type="ECO:0008006" key="3">
    <source>
        <dbReference type="Google" id="ProtNLM"/>
    </source>
</evidence>
<reference evidence="1" key="2">
    <citation type="submission" date="2020-09" db="EMBL/GenBank/DDBJ databases">
        <authorList>
            <person name="Sun Q."/>
            <person name="Ohkuma M."/>
        </authorList>
    </citation>
    <scope>NUCLEOTIDE SEQUENCE</scope>
    <source>
        <strain evidence="1">JCM 14371</strain>
    </source>
</reference>
<dbReference type="Proteomes" id="UP000635726">
    <property type="component" value="Unassembled WGS sequence"/>
</dbReference>
<dbReference type="SUPFAM" id="SSF102588">
    <property type="entry name" value="LmbE-like"/>
    <property type="match status" value="1"/>
</dbReference>
<evidence type="ECO:0000313" key="1">
    <source>
        <dbReference type="EMBL" id="GGJ79493.1"/>
    </source>
</evidence>
<dbReference type="EMBL" id="BMOE01000008">
    <property type="protein sequence ID" value="GGJ79493.1"/>
    <property type="molecule type" value="Genomic_DNA"/>
</dbReference>
<dbReference type="Pfam" id="PF02585">
    <property type="entry name" value="PIG-L"/>
    <property type="match status" value="1"/>
</dbReference>
<protein>
    <recommendedName>
        <fullName evidence="3">PIG-L family deacetylase</fullName>
    </recommendedName>
</protein>
<dbReference type="InterPro" id="IPR003737">
    <property type="entry name" value="GlcNAc_PI_deacetylase-related"/>
</dbReference>
<proteinExistence type="predicted"/>
<accession>A0A917PIG3</accession>
<dbReference type="GO" id="GO:0016811">
    <property type="term" value="F:hydrolase activity, acting on carbon-nitrogen (but not peptide) bonds, in linear amides"/>
    <property type="evidence" value="ECO:0007669"/>
    <property type="project" value="TreeGrafter"/>
</dbReference>
<gene>
    <name evidence="1" type="ORF">GCM10008939_24160</name>
</gene>
<dbReference type="InterPro" id="IPR024078">
    <property type="entry name" value="LmbE-like_dom_sf"/>
</dbReference>
<dbReference type="RefSeq" id="WP_188963538.1">
    <property type="nucleotide sequence ID" value="NZ_BMOE01000008.1"/>
</dbReference>
<dbReference type="Gene3D" id="3.40.50.10320">
    <property type="entry name" value="LmbE-like"/>
    <property type="match status" value="1"/>
</dbReference>
<comment type="caution">
    <text evidence="1">The sequence shown here is derived from an EMBL/GenBank/DDBJ whole genome shotgun (WGS) entry which is preliminary data.</text>
</comment>
<evidence type="ECO:0000313" key="2">
    <source>
        <dbReference type="Proteomes" id="UP000635726"/>
    </source>
</evidence>
<dbReference type="PANTHER" id="PTHR12993:SF11">
    <property type="entry name" value="N-ACETYLGLUCOSAMINYL-PHOSPHATIDYLINOSITOL DE-N-ACETYLASE"/>
    <property type="match status" value="1"/>
</dbReference>